<feature type="compositionally biased region" description="Basic and acidic residues" evidence="1">
    <location>
        <begin position="293"/>
        <end position="302"/>
    </location>
</feature>
<feature type="compositionally biased region" description="Acidic residues" evidence="1">
    <location>
        <begin position="274"/>
        <end position="292"/>
    </location>
</feature>
<reference evidence="2 3" key="1">
    <citation type="journal article" date="2012" name="Genome Biol.">
        <title>Genome and low-iron response of an oceanic diatom adapted to chronic iron limitation.</title>
        <authorList>
            <person name="Lommer M."/>
            <person name="Specht M."/>
            <person name="Roy A.S."/>
            <person name="Kraemer L."/>
            <person name="Andreson R."/>
            <person name="Gutowska M.A."/>
            <person name="Wolf J."/>
            <person name="Bergner S.V."/>
            <person name="Schilhabel M.B."/>
            <person name="Klostermeier U.C."/>
            <person name="Beiko R.G."/>
            <person name="Rosenstiel P."/>
            <person name="Hippler M."/>
            <person name="Laroche J."/>
        </authorList>
    </citation>
    <scope>NUCLEOTIDE SEQUENCE [LARGE SCALE GENOMIC DNA]</scope>
    <source>
        <strain evidence="2 3">CCMP1005</strain>
    </source>
</reference>
<feature type="compositionally biased region" description="Acidic residues" evidence="1">
    <location>
        <begin position="133"/>
        <end position="144"/>
    </location>
</feature>
<comment type="caution">
    <text evidence="2">The sequence shown here is derived from an EMBL/GenBank/DDBJ whole genome shotgun (WGS) entry which is preliminary data.</text>
</comment>
<feature type="compositionally biased region" description="Low complexity" evidence="1">
    <location>
        <begin position="16"/>
        <end position="25"/>
    </location>
</feature>
<feature type="compositionally biased region" description="Basic and acidic residues" evidence="1">
    <location>
        <begin position="26"/>
        <end position="44"/>
    </location>
</feature>
<gene>
    <name evidence="2" type="ORF">THAOC_31855</name>
</gene>
<evidence type="ECO:0000313" key="2">
    <source>
        <dbReference type="EMBL" id="EJK49291.1"/>
    </source>
</evidence>
<feature type="compositionally biased region" description="Polar residues" evidence="1">
    <location>
        <begin position="363"/>
        <end position="372"/>
    </location>
</feature>
<feature type="compositionally biased region" description="Polar residues" evidence="1">
    <location>
        <begin position="101"/>
        <end position="112"/>
    </location>
</feature>
<evidence type="ECO:0000313" key="3">
    <source>
        <dbReference type="Proteomes" id="UP000266841"/>
    </source>
</evidence>
<accession>K0RK82</accession>
<dbReference type="EMBL" id="AGNL01044955">
    <property type="protein sequence ID" value="EJK49291.1"/>
    <property type="molecule type" value="Genomic_DNA"/>
</dbReference>
<feature type="region of interest" description="Disordered" evidence="1">
    <location>
        <begin position="96"/>
        <end position="144"/>
    </location>
</feature>
<feature type="region of interest" description="Disordered" evidence="1">
    <location>
        <begin position="1"/>
        <end position="83"/>
    </location>
</feature>
<feature type="non-terminal residue" evidence="2">
    <location>
        <position position="372"/>
    </location>
</feature>
<dbReference type="Proteomes" id="UP000266841">
    <property type="component" value="Unassembled WGS sequence"/>
</dbReference>
<evidence type="ECO:0000256" key="1">
    <source>
        <dbReference type="SAM" id="MobiDB-lite"/>
    </source>
</evidence>
<proteinExistence type="predicted"/>
<organism evidence="2 3">
    <name type="scientific">Thalassiosira oceanica</name>
    <name type="common">Marine diatom</name>
    <dbReference type="NCBI Taxonomy" id="159749"/>
    <lineage>
        <taxon>Eukaryota</taxon>
        <taxon>Sar</taxon>
        <taxon>Stramenopiles</taxon>
        <taxon>Ochrophyta</taxon>
        <taxon>Bacillariophyta</taxon>
        <taxon>Coscinodiscophyceae</taxon>
        <taxon>Thalassiosirophycidae</taxon>
        <taxon>Thalassiosirales</taxon>
        <taxon>Thalassiosiraceae</taxon>
        <taxon>Thalassiosira</taxon>
    </lineage>
</organism>
<feature type="region of interest" description="Disordered" evidence="1">
    <location>
        <begin position="183"/>
        <end position="372"/>
    </location>
</feature>
<sequence>MSRVNFSDISGFGRWSAASSPSATPSHRETGSLRGANDDAHYRFETPSTVASSERLARLSGGGPAGVVEWDRAEDAGPDDLDLRDLSLYDDYCLRGRRSEGSNGHNSLSFSGGSNGRMPDGGPDASPAASECKEEESDGGEYYDDVYGGLDGMFGDETMRLLAHAEGRLGGAPNARAGGAFGCGGGGGGSPPSEFEDVEGCSPISGGSGGMNSPSSSAELHEMYRVNQRTASDGDDPIGPSLRRHPDEEVDEGESSLLRGPIMAARSGLASGRDDDEGWDNEDGNGGSEDDARENLEARAEAVYELPPSGRRHAAEATPSRLRREMTTPARGSSRPPLQPLRTAEAAEPETPSYQRRAFLASPQDSVSTMGS</sequence>
<protein>
    <submittedName>
        <fullName evidence="2">Uncharacterized protein</fullName>
    </submittedName>
</protein>
<name>K0RK82_THAOC</name>
<dbReference type="AlphaFoldDB" id="K0RK82"/>
<keyword evidence="3" id="KW-1185">Reference proteome</keyword>
<feature type="compositionally biased region" description="Basic and acidic residues" evidence="1">
    <location>
        <begin position="69"/>
        <end position="83"/>
    </location>
</feature>